<dbReference type="GO" id="GO:0004400">
    <property type="term" value="F:histidinol-phosphate transaminase activity"/>
    <property type="evidence" value="ECO:0007669"/>
    <property type="project" value="UniProtKB-UniRule"/>
</dbReference>
<evidence type="ECO:0000256" key="8">
    <source>
        <dbReference type="ARBA" id="ARBA00022898"/>
    </source>
</evidence>
<feature type="domain" description="Aminotransferase class I/classII large" evidence="12">
    <location>
        <begin position="24"/>
        <end position="348"/>
    </location>
</feature>
<dbReference type="NCBIfam" id="TIGR01141">
    <property type="entry name" value="hisC"/>
    <property type="match status" value="1"/>
</dbReference>
<dbReference type="PANTHER" id="PTHR42885">
    <property type="entry name" value="HISTIDINOL-PHOSPHATE AMINOTRANSFERASE-RELATED"/>
    <property type="match status" value="1"/>
</dbReference>
<keyword evidence="9 11" id="KW-0368">Histidine biosynthesis</keyword>
<dbReference type="InterPro" id="IPR015421">
    <property type="entry name" value="PyrdxlP-dep_Trfase_major"/>
</dbReference>
<keyword evidence="14" id="KW-1185">Reference proteome</keyword>
<dbReference type="SUPFAM" id="SSF53383">
    <property type="entry name" value="PLP-dependent transferases"/>
    <property type="match status" value="1"/>
</dbReference>
<evidence type="ECO:0000256" key="1">
    <source>
        <dbReference type="ARBA" id="ARBA00001933"/>
    </source>
</evidence>
<evidence type="ECO:0000256" key="2">
    <source>
        <dbReference type="ARBA" id="ARBA00005011"/>
    </source>
</evidence>
<comment type="pathway">
    <text evidence="2 11">Amino-acid biosynthesis; L-histidine biosynthesis; L-histidine from 5-phospho-alpha-D-ribose 1-diphosphate: step 7/9.</text>
</comment>
<comment type="catalytic activity">
    <reaction evidence="10 11">
        <text>L-histidinol phosphate + 2-oxoglutarate = 3-(imidazol-4-yl)-2-oxopropyl phosphate + L-glutamate</text>
        <dbReference type="Rhea" id="RHEA:23744"/>
        <dbReference type="ChEBI" id="CHEBI:16810"/>
        <dbReference type="ChEBI" id="CHEBI:29985"/>
        <dbReference type="ChEBI" id="CHEBI:57766"/>
        <dbReference type="ChEBI" id="CHEBI:57980"/>
        <dbReference type="EC" id="2.6.1.9"/>
    </reaction>
</comment>
<dbReference type="Proteomes" id="UP000269923">
    <property type="component" value="Unassembled WGS sequence"/>
</dbReference>
<dbReference type="InterPro" id="IPR015424">
    <property type="entry name" value="PyrdxlP-dep_Trfase"/>
</dbReference>
<name>A0A3P2A3B4_9NEIS</name>
<dbReference type="InterPro" id="IPR015422">
    <property type="entry name" value="PyrdxlP-dep_Trfase_small"/>
</dbReference>
<dbReference type="RefSeq" id="WP_124795255.1">
    <property type="nucleotide sequence ID" value="NZ_RQYC01000010.1"/>
</dbReference>
<dbReference type="PANTHER" id="PTHR42885:SF2">
    <property type="entry name" value="HISTIDINOL-PHOSPHATE AMINOTRANSFERASE"/>
    <property type="match status" value="1"/>
</dbReference>
<evidence type="ECO:0000256" key="5">
    <source>
        <dbReference type="ARBA" id="ARBA00022576"/>
    </source>
</evidence>
<dbReference type="STRING" id="1121352.GCA_000620925_00119"/>
<keyword evidence="5 11" id="KW-0032">Aminotransferase</keyword>
<evidence type="ECO:0000256" key="6">
    <source>
        <dbReference type="ARBA" id="ARBA00022605"/>
    </source>
</evidence>
<dbReference type="InterPro" id="IPR005861">
    <property type="entry name" value="HisP_aminotrans"/>
</dbReference>
<accession>A0A3P2A3B4</accession>
<evidence type="ECO:0000256" key="10">
    <source>
        <dbReference type="ARBA" id="ARBA00047481"/>
    </source>
</evidence>
<comment type="cofactor">
    <cofactor evidence="1 11">
        <name>pyridoxal 5'-phosphate</name>
        <dbReference type="ChEBI" id="CHEBI:597326"/>
    </cofactor>
</comment>
<dbReference type="OrthoDB" id="9813612at2"/>
<keyword evidence="7 11" id="KW-0808">Transferase</keyword>
<comment type="similarity">
    <text evidence="3 11">Belongs to the class-II pyridoxal-phosphate-dependent aminotransferase family. Histidinol-phosphate aminotransferase subfamily.</text>
</comment>
<dbReference type="Gene3D" id="3.90.1150.10">
    <property type="entry name" value="Aspartate Aminotransferase, domain 1"/>
    <property type="match status" value="1"/>
</dbReference>
<evidence type="ECO:0000256" key="4">
    <source>
        <dbReference type="ARBA" id="ARBA00011738"/>
    </source>
</evidence>
<gene>
    <name evidence="11" type="primary">hisC</name>
    <name evidence="13" type="ORF">EII21_07535</name>
</gene>
<keyword evidence="6 11" id="KW-0028">Amino-acid biosynthesis</keyword>
<dbReference type="CDD" id="cd00609">
    <property type="entry name" value="AAT_like"/>
    <property type="match status" value="1"/>
</dbReference>
<dbReference type="AlphaFoldDB" id="A0A3P2A3B4"/>
<dbReference type="HAMAP" id="MF_01023">
    <property type="entry name" value="HisC_aminotrans_2"/>
    <property type="match status" value="1"/>
</dbReference>
<protein>
    <recommendedName>
        <fullName evidence="11">Histidinol-phosphate aminotransferase</fullName>
        <ecNumber evidence="11">2.6.1.9</ecNumber>
    </recommendedName>
    <alternativeName>
        <fullName evidence="11">Imidazole acetol-phosphate transaminase</fullName>
    </alternativeName>
</protein>
<dbReference type="GO" id="GO:0000105">
    <property type="term" value="P:L-histidine biosynthetic process"/>
    <property type="evidence" value="ECO:0007669"/>
    <property type="project" value="UniProtKB-UniRule"/>
</dbReference>
<dbReference type="InterPro" id="IPR004839">
    <property type="entry name" value="Aminotransferase_I/II_large"/>
</dbReference>
<evidence type="ECO:0000313" key="14">
    <source>
        <dbReference type="Proteomes" id="UP000269923"/>
    </source>
</evidence>
<evidence type="ECO:0000256" key="3">
    <source>
        <dbReference type="ARBA" id="ARBA00007970"/>
    </source>
</evidence>
<evidence type="ECO:0000259" key="12">
    <source>
        <dbReference type="Pfam" id="PF00155"/>
    </source>
</evidence>
<dbReference type="UniPathway" id="UPA00031">
    <property type="reaction ID" value="UER00012"/>
</dbReference>
<evidence type="ECO:0000256" key="7">
    <source>
        <dbReference type="ARBA" id="ARBA00022679"/>
    </source>
</evidence>
<evidence type="ECO:0000256" key="9">
    <source>
        <dbReference type="ARBA" id="ARBA00023102"/>
    </source>
</evidence>
<reference evidence="13 14" key="1">
    <citation type="submission" date="2018-11" db="EMBL/GenBank/DDBJ databases">
        <title>Genomes From Bacteria Associated with the Canine Oral Cavity: a Test Case for Automated Genome-Based Taxonomic Assignment.</title>
        <authorList>
            <person name="Coil D.A."/>
            <person name="Jospin G."/>
            <person name="Darling A.E."/>
            <person name="Wallis C."/>
            <person name="Davis I.J."/>
            <person name="Harris S."/>
            <person name="Eisen J.A."/>
            <person name="Holcombe L.J."/>
            <person name="O'Flynn C."/>
        </authorList>
    </citation>
    <scope>NUCLEOTIDE SEQUENCE [LARGE SCALE GENOMIC DNA]</scope>
    <source>
        <strain evidence="13 14">COT-280</strain>
    </source>
</reference>
<evidence type="ECO:0000313" key="13">
    <source>
        <dbReference type="EMBL" id="RRD89874.1"/>
    </source>
</evidence>
<dbReference type="Gene3D" id="3.40.640.10">
    <property type="entry name" value="Type I PLP-dependent aspartate aminotransferase-like (Major domain)"/>
    <property type="match status" value="1"/>
</dbReference>
<comment type="caution">
    <text evidence="13">The sequence shown here is derived from an EMBL/GenBank/DDBJ whole genome shotgun (WGS) entry which is preliminary data.</text>
</comment>
<dbReference type="EMBL" id="RQYC01000010">
    <property type="protein sequence ID" value="RRD89874.1"/>
    <property type="molecule type" value="Genomic_DNA"/>
</dbReference>
<sequence>MPLDFIRPDIRAMNAYHVARLPADWLKLDAMEVPYTFPTALQNELATALAHTEINRYPNPADSTLPAALRRAFAIPEQAHIALGNGSDELIQFISLLFARAGAKMLVLEPSFVMYRRNAELFGMECIGVPLKSDFSLDLPAVLEAVKTQQPALIFLAYPNNPTGVAFARAEVEAVIAAAQGLVVVDEAYGAFSGDSFLAQAGTPENLLVLRTLSKIGFAGLRLGYAAGAPAVMQELAKILPPYNMNCLSLTAAEFALNHMDVVNQHIDLLKQERKRLFAALQEINGVTVFPSQANFITVRLPDAEAAYQKLCDNKILVKKLHGSHPLLADCLRLTIGTPAQNDAVLSVLAQSAS</sequence>
<organism evidence="13 14">
    <name type="scientific">Conchiformibius steedae</name>
    <dbReference type="NCBI Taxonomy" id="153493"/>
    <lineage>
        <taxon>Bacteria</taxon>
        <taxon>Pseudomonadati</taxon>
        <taxon>Pseudomonadota</taxon>
        <taxon>Betaproteobacteria</taxon>
        <taxon>Neisseriales</taxon>
        <taxon>Neisseriaceae</taxon>
        <taxon>Conchiformibius</taxon>
    </lineage>
</organism>
<keyword evidence="8 11" id="KW-0663">Pyridoxal phosphate</keyword>
<feature type="modified residue" description="N6-(pyridoxal phosphate)lysine" evidence="11">
    <location>
        <position position="215"/>
    </location>
</feature>
<proteinExistence type="inferred from homology"/>
<comment type="subunit">
    <text evidence="4 11">Homodimer.</text>
</comment>
<dbReference type="Pfam" id="PF00155">
    <property type="entry name" value="Aminotran_1_2"/>
    <property type="match status" value="1"/>
</dbReference>
<evidence type="ECO:0000256" key="11">
    <source>
        <dbReference type="HAMAP-Rule" id="MF_01023"/>
    </source>
</evidence>
<dbReference type="GO" id="GO:0030170">
    <property type="term" value="F:pyridoxal phosphate binding"/>
    <property type="evidence" value="ECO:0007669"/>
    <property type="project" value="InterPro"/>
</dbReference>
<dbReference type="EC" id="2.6.1.9" evidence="11"/>